<dbReference type="InterPro" id="IPR002081">
    <property type="entry name" value="Cryptochrome/DNA_photolyase_1"/>
</dbReference>
<dbReference type="Pfam" id="PF00875">
    <property type="entry name" value="DNA_photolyase"/>
    <property type="match status" value="1"/>
</dbReference>
<evidence type="ECO:0000256" key="6">
    <source>
        <dbReference type="SAM" id="MobiDB-lite"/>
    </source>
</evidence>
<comment type="caution">
    <text evidence="8">The sequence shown here is derived from an EMBL/GenBank/DDBJ whole genome shotgun (WGS) entry which is preliminary data.</text>
</comment>
<reference evidence="9" key="1">
    <citation type="journal article" date="2019" name="Int. J. Syst. Evol. Microbiol.">
        <title>The Global Catalogue of Microorganisms (GCM) 10K type strain sequencing project: providing services to taxonomists for standard genome sequencing and annotation.</title>
        <authorList>
            <consortium name="The Broad Institute Genomics Platform"/>
            <consortium name="The Broad Institute Genome Sequencing Center for Infectious Disease"/>
            <person name="Wu L."/>
            <person name="Ma J."/>
        </authorList>
    </citation>
    <scope>NUCLEOTIDE SEQUENCE [LARGE SCALE GENOMIC DNA]</scope>
    <source>
        <strain evidence="9">CGMCC 1.16455</strain>
    </source>
</reference>
<dbReference type="InterPro" id="IPR018394">
    <property type="entry name" value="DNA_photolyase_1_CS_C"/>
</dbReference>
<comment type="similarity">
    <text evidence="5">Belongs to the DNA photolyase family.</text>
</comment>
<dbReference type="Gene3D" id="1.10.579.10">
    <property type="entry name" value="DNA Cyclobutane Dipyrimidine Photolyase, subunit A, domain 3"/>
    <property type="match status" value="1"/>
</dbReference>
<name>A0ABW0FH25_9MICO</name>
<dbReference type="Proteomes" id="UP001595937">
    <property type="component" value="Unassembled WGS sequence"/>
</dbReference>
<dbReference type="Gene3D" id="1.25.40.80">
    <property type="match status" value="1"/>
</dbReference>
<dbReference type="InterPro" id="IPR036134">
    <property type="entry name" value="Crypto/Photolyase_FAD-like_sf"/>
</dbReference>
<comment type="cofactor">
    <cofactor evidence="1">
        <name>FAD</name>
        <dbReference type="ChEBI" id="CHEBI:57692"/>
    </cofactor>
</comment>
<evidence type="ECO:0000256" key="1">
    <source>
        <dbReference type="ARBA" id="ARBA00001974"/>
    </source>
</evidence>
<dbReference type="PANTHER" id="PTHR11455">
    <property type="entry name" value="CRYPTOCHROME"/>
    <property type="match status" value="1"/>
</dbReference>
<dbReference type="PROSITE" id="PS51645">
    <property type="entry name" value="PHR_CRY_ALPHA_BETA"/>
    <property type="match status" value="1"/>
</dbReference>
<dbReference type="Gene3D" id="3.40.50.620">
    <property type="entry name" value="HUPs"/>
    <property type="match status" value="1"/>
</dbReference>
<dbReference type="EC" id="4.1.99.3" evidence="8"/>
<evidence type="ECO:0000256" key="4">
    <source>
        <dbReference type="ARBA" id="ARBA00022991"/>
    </source>
</evidence>
<proteinExistence type="inferred from homology"/>
<dbReference type="SUPFAM" id="SSF48173">
    <property type="entry name" value="Cryptochrome/photolyase FAD-binding domain"/>
    <property type="match status" value="1"/>
</dbReference>
<dbReference type="InterPro" id="IPR006050">
    <property type="entry name" value="DNA_photolyase_N"/>
</dbReference>
<dbReference type="PRINTS" id="PR00147">
    <property type="entry name" value="DNAPHOTLYASE"/>
</dbReference>
<dbReference type="InterPro" id="IPR036155">
    <property type="entry name" value="Crypto/Photolyase_N_sf"/>
</dbReference>
<dbReference type="EMBL" id="JBHSLN010000025">
    <property type="protein sequence ID" value="MFC5298283.1"/>
    <property type="molecule type" value="Genomic_DNA"/>
</dbReference>
<dbReference type="PANTHER" id="PTHR11455:SF9">
    <property type="entry name" value="CRYPTOCHROME CIRCADIAN CLOCK 5 ISOFORM X1"/>
    <property type="match status" value="1"/>
</dbReference>
<keyword evidence="3 5" id="KW-0274">FAD</keyword>
<evidence type="ECO:0000313" key="8">
    <source>
        <dbReference type="EMBL" id="MFC5298283.1"/>
    </source>
</evidence>
<evidence type="ECO:0000259" key="7">
    <source>
        <dbReference type="PROSITE" id="PS51645"/>
    </source>
</evidence>
<evidence type="ECO:0000313" key="9">
    <source>
        <dbReference type="Proteomes" id="UP001595937"/>
    </source>
</evidence>
<protein>
    <submittedName>
        <fullName evidence="8">Cryptochrome/photolyase family protein</fullName>
        <ecNumber evidence="8">4.1.99.3</ecNumber>
    </submittedName>
</protein>
<gene>
    <name evidence="8" type="ORF">ACFPK8_12240</name>
</gene>
<dbReference type="InterPro" id="IPR005101">
    <property type="entry name" value="Cryptochr/Photolyase_FAD-bd"/>
</dbReference>
<sequence>MTTSIWWVRDDLRIHDNPALRAGAADGEVVAVHVDEQIAGVRPPGAASLWWLHHSLTELGARLREHGVPLVLLSGDPEQLIPQLVEDTAAQAVVWTRRYHEPRRAVDARLKARLRESGLRAESVDGYLLHEPWTISTQAGDPYKVYSPFARACRETAEPRLPEGPPPRLRGPELTGSQDSSRWLDEVEFARALEGRGWLPTAPDWAGGLREAWTPGEMGARARLDALENVLDQYAEDRDRPGIDGTSGLSPHLRYGEVSPHEVWHRSLTSGRATGPETFRSELLWREFAWHRLYHLPDLATRNVRPRFDAFDWRDDEEGLRAWQQGSTGIDLVDAGMRELWVTGWMHNRVRLVVASFLTKNLRVHWRRGEEWFWDTLVDADEASNPFNWQWVAGTGDDAAPYFRVFNPDRQQSRFDGEGRYVRRWVPEIGTDHRAAPVVDLRASREEALAAHDAITAP</sequence>
<evidence type="ECO:0000256" key="3">
    <source>
        <dbReference type="ARBA" id="ARBA00022827"/>
    </source>
</evidence>
<dbReference type="SUPFAM" id="SSF52425">
    <property type="entry name" value="Cryptochrome/photolyase, N-terminal domain"/>
    <property type="match status" value="1"/>
</dbReference>
<dbReference type="GeneID" id="303296175"/>
<keyword evidence="9" id="KW-1185">Reference proteome</keyword>
<evidence type="ECO:0000256" key="2">
    <source>
        <dbReference type="ARBA" id="ARBA00022630"/>
    </source>
</evidence>
<keyword evidence="8" id="KW-0456">Lyase</keyword>
<dbReference type="PROSITE" id="PS00691">
    <property type="entry name" value="DNA_PHOTOLYASES_1_2"/>
    <property type="match status" value="1"/>
</dbReference>
<dbReference type="InterPro" id="IPR014729">
    <property type="entry name" value="Rossmann-like_a/b/a_fold"/>
</dbReference>
<feature type="region of interest" description="Disordered" evidence="6">
    <location>
        <begin position="156"/>
        <end position="181"/>
    </location>
</feature>
<dbReference type="GO" id="GO:0003904">
    <property type="term" value="F:deoxyribodipyrimidine photo-lyase activity"/>
    <property type="evidence" value="ECO:0007669"/>
    <property type="project" value="UniProtKB-EC"/>
</dbReference>
<accession>A0ABW0FH25</accession>
<dbReference type="Pfam" id="PF03441">
    <property type="entry name" value="FAD_binding_7"/>
    <property type="match status" value="1"/>
</dbReference>
<evidence type="ECO:0000256" key="5">
    <source>
        <dbReference type="RuleBase" id="RU004182"/>
    </source>
</evidence>
<keyword evidence="2 5" id="KW-0285">Flavoprotein</keyword>
<dbReference type="RefSeq" id="WP_343922453.1">
    <property type="nucleotide sequence ID" value="NZ_BAAAIR010000016.1"/>
</dbReference>
<organism evidence="8 9">
    <name type="scientific">Brachybacterium tyrofermentans</name>
    <dbReference type="NCBI Taxonomy" id="47848"/>
    <lineage>
        <taxon>Bacteria</taxon>
        <taxon>Bacillati</taxon>
        <taxon>Actinomycetota</taxon>
        <taxon>Actinomycetes</taxon>
        <taxon>Micrococcales</taxon>
        <taxon>Dermabacteraceae</taxon>
        <taxon>Brachybacterium</taxon>
    </lineage>
</organism>
<keyword evidence="4 5" id="KW-0157">Chromophore</keyword>
<feature type="domain" description="Photolyase/cryptochrome alpha/beta" evidence="7">
    <location>
        <begin position="2"/>
        <end position="129"/>
    </location>
</feature>